<dbReference type="RefSeq" id="WP_036620210.1">
    <property type="nucleotide sequence ID" value="NZ_BOSD01000007.1"/>
</dbReference>
<name>A0A090ZIT5_PAEMA</name>
<dbReference type="GeneID" id="77011786"/>
<evidence type="ECO:0000313" key="2">
    <source>
        <dbReference type="EMBL" id="KFN10532.1"/>
    </source>
</evidence>
<dbReference type="PATRIC" id="fig|44252.3.peg.1502"/>
<evidence type="ECO:0008006" key="6">
    <source>
        <dbReference type="Google" id="ProtNLM"/>
    </source>
</evidence>
<reference evidence="2 4" key="1">
    <citation type="submission" date="2014-04" db="EMBL/GenBank/DDBJ databases">
        <authorList>
            <person name="Bishop-Lilly K.A."/>
            <person name="Broomall S.M."/>
            <person name="Chain P.S."/>
            <person name="Chertkov O."/>
            <person name="Coyne S.R."/>
            <person name="Daligault H.E."/>
            <person name="Davenport K.W."/>
            <person name="Erkkila T."/>
            <person name="Frey K.G."/>
            <person name="Gibbons H.S."/>
            <person name="Gu W."/>
            <person name="Jaissle J."/>
            <person name="Johnson S.L."/>
            <person name="Koroleva G.I."/>
            <person name="Ladner J.T."/>
            <person name="Lo C.-C."/>
            <person name="Minogue T.D."/>
            <person name="Munk C."/>
            <person name="Palacios G.F."/>
            <person name="Redden C.L."/>
            <person name="Rosenzweig C.N."/>
            <person name="Scholz M.B."/>
            <person name="Teshima H."/>
            <person name="Xu Y."/>
        </authorList>
    </citation>
    <scope>NUCLEOTIDE SEQUENCE [LARGE SCALE GENOMIC DNA]</scope>
    <source>
        <strain evidence="2 4">8244</strain>
    </source>
</reference>
<dbReference type="EMBL" id="JMQA01000018">
    <property type="protein sequence ID" value="KFN10532.1"/>
    <property type="molecule type" value="Genomic_DNA"/>
</dbReference>
<protein>
    <recommendedName>
        <fullName evidence="6">Tetratricopeptide repeat protein</fullName>
    </recommendedName>
</protein>
<evidence type="ECO:0000256" key="1">
    <source>
        <dbReference type="SAM" id="Phobius"/>
    </source>
</evidence>
<dbReference type="STRING" id="44252.DJ90_1042"/>
<dbReference type="Proteomes" id="UP000029278">
    <property type="component" value="Unassembled WGS sequence"/>
</dbReference>
<dbReference type="Proteomes" id="UP000442469">
    <property type="component" value="Unassembled WGS sequence"/>
</dbReference>
<dbReference type="EMBL" id="WNZZ01000003">
    <property type="protein sequence ID" value="MUG22060.1"/>
    <property type="molecule type" value="Genomic_DNA"/>
</dbReference>
<keyword evidence="4" id="KW-1185">Reference proteome</keyword>
<keyword evidence="1" id="KW-1133">Transmembrane helix</keyword>
<accession>A0A090ZIT5</accession>
<sequence>MKPNDKYLIKLWIPAIIIGLLAIYSIFASGNFGIILIPVVVAIVFMVLKIRSKNGVAKALQHEDPSRLIDTIVKPLKSSNSQKKTAECLMAYNTAISYVLYGEYKQAEDVMSRVDWASKEPMFQSLDRSIKSLIHLFSGNIHLGLSEARQARALATTSAFPGAQKSIDTYEAYIQIGQILAGICHDEMLHSLEAKQQKLPLIPALIVAWGLVNGYHERNELEQYRRMVEFCENNAPHCHPLRRLVSVNGD</sequence>
<gene>
    <name evidence="2" type="ORF">DJ90_1042</name>
    <name evidence="3" type="ORF">GNQ08_06420</name>
</gene>
<dbReference type="OrthoDB" id="2623069at2"/>
<keyword evidence="1" id="KW-0812">Transmembrane</keyword>
<dbReference type="AlphaFoldDB" id="A0A090ZIT5"/>
<evidence type="ECO:0000313" key="5">
    <source>
        <dbReference type="Proteomes" id="UP000442469"/>
    </source>
</evidence>
<evidence type="ECO:0000313" key="3">
    <source>
        <dbReference type="EMBL" id="MUG22060.1"/>
    </source>
</evidence>
<organism evidence="2 4">
    <name type="scientific">Paenibacillus macerans</name>
    <name type="common">Bacillus macerans</name>
    <dbReference type="NCBI Taxonomy" id="44252"/>
    <lineage>
        <taxon>Bacteria</taxon>
        <taxon>Bacillati</taxon>
        <taxon>Bacillota</taxon>
        <taxon>Bacilli</taxon>
        <taxon>Bacillales</taxon>
        <taxon>Paenibacillaceae</taxon>
        <taxon>Paenibacillus</taxon>
    </lineage>
</organism>
<dbReference type="HOGENOM" id="CLU_1084629_0_0_9"/>
<proteinExistence type="predicted"/>
<keyword evidence="1" id="KW-0472">Membrane</keyword>
<feature type="transmembrane region" description="Helical" evidence="1">
    <location>
        <begin position="7"/>
        <end position="26"/>
    </location>
</feature>
<feature type="transmembrane region" description="Helical" evidence="1">
    <location>
        <begin position="32"/>
        <end position="50"/>
    </location>
</feature>
<reference evidence="3 5" key="2">
    <citation type="submission" date="2019-11" db="EMBL/GenBank/DDBJ databases">
        <title>Draft genome sequences of five Paenibacillus species of dairy origin.</title>
        <authorList>
            <person name="Olajide A.M."/>
            <person name="Chen S."/>
            <person name="Lapointe G."/>
        </authorList>
    </citation>
    <scope>NUCLEOTIDE SEQUENCE [LARGE SCALE GENOMIC DNA]</scope>
    <source>
        <strain evidence="3 5">3CT49</strain>
    </source>
</reference>
<comment type="caution">
    <text evidence="2">The sequence shown here is derived from an EMBL/GenBank/DDBJ whole genome shotgun (WGS) entry which is preliminary data.</text>
</comment>
<evidence type="ECO:0000313" key="4">
    <source>
        <dbReference type="Proteomes" id="UP000029278"/>
    </source>
</evidence>